<dbReference type="Proteomes" id="UP000015559">
    <property type="component" value="Chromosome"/>
</dbReference>
<dbReference type="STRING" id="1163617.SCD_n01955"/>
<organism evidence="1 2">
    <name type="scientific">Sulfuricella denitrificans (strain DSM 22764 / NBRC 105220 / skB26)</name>
    <dbReference type="NCBI Taxonomy" id="1163617"/>
    <lineage>
        <taxon>Bacteria</taxon>
        <taxon>Pseudomonadati</taxon>
        <taxon>Pseudomonadota</taxon>
        <taxon>Betaproteobacteria</taxon>
        <taxon>Nitrosomonadales</taxon>
        <taxon>Sulfuricellaceae</taxon>
        <taxon>Sulfuricella</taxon>
    </lineage>
</organism>
<reference evidence="1 2" key="1">
    <citation type="journal article" date="2012" name="Appl. Environ. Microbiol.">
        <title>Draft genome sequence of a psychrotolerant sulfur-oxidizing bacterium, Sulfuricella denitrificans skB26, and proteomic insights into cold adaptation.</title>
        <authorList>
            <person name="Watanabe T."/>
            <person name="Kojima H."/>
            <person name="Fukui M."/>
        </authorList>
    </citation>
    <scope>NUCLEOTIDE SEQUENCE [LARGE SCALE GENOMIC DNA]</scope>
    <source>
        <strain evidence="2">skB26</strain>
    </source>
</reference>
<gene>
    <name evidence="1" type="ORF">SCD_n01955</name>
</gene>
<sequence length="188" mass="21022">MFQLMRDLSSHERQLLLLDVQQRFALGASSHMANVAFDKHVAFSEEYIAEVFKTLDTLFREGPTQEVLPHATNLFALRRKYAVWLTTKLDSVLQGFEGALRNVGAGDWFLRNAGHGEPRQKQIEEMYKTFADILGRESMGDSWQGKPLSEDVAIASIIQGLRTILGTEELTKIRGALVQKALEGTNGG</sequence>
<dbReference type="EMBL" id="AP013066">
    <property type="protein sequence ID" value="BAN35766.1"/>
    <property type="molecule type" value="Genomic_DNA"/>
</dbReference>
<dbReference type="AlphaFoldDB" id="S6AHY3"/>
<keyword evidence="2" id="KW-1185">Reference proteome</keyword>
<evidence type="ECO:0000313" key="1">
    <source>
        <dbReference type="EMBL" id="BAN35766.1"/>
    </source>
</evidence>
<accession>S6AHY3</accession>
<dbReference type="HOGENOM" id="CLU_1440379_0_0_4"/>
<evidence type="ECO:0000313" key="2">
    <source>
        <dbReference type="Proteomes" id="UP000015559"/>
    </source>
</evidence>
<protein>
    <submittedName>
        <fullName evidence="1">Uncharacterized protein</fullName>
    </submittedName>
</protein>
<dbReference type="KEGG" id="sdr:SCD_n01955"/>
<name>S6AHY3_SULDS</name>
<proteinExistence type="predicted"/>
<dbReference type="eggNOG" id="ENOG503470X">
    <property type="taxonomic scope" value="Bacteria"/>
</dbReference>